<dbReference type="Pfam" id="PF22148">
    <property type="entry name" value="Fervidolysin_NPro-like"/>
    <property type="match status" value="1"/>
</dbReference>
<accession>A0ABU9KQ71</accession>
<dbReference type="InterPro" id="IPR050131">
    <property type="entry name" value="Peptidase_S8_subtilisin-like"/>
</dbReference>
<dbReference type="PROSITE" id="PS00136">
    <property type="entry name" value="SUBTILASE_ASP"/>
    <property type="match status" value="1"/>
</dbReference>
<dbReference type="Proteomes" id="UP001396646">
    <property type="component" value="Unassembled WGS sequence"/>
</dbReference>
<dbReference type="Gene3D" id="2.60.40.10">
    <property type="entry name" value="Immunoglobulins"/>
    <property type="match status" value="2"/>
</dbReference>
<organism evidence="10 11">
    <name type="scientific">Methanococcoides cohabitans</name>
    <dbReference type="NCBI Taxonomy" id="3136559"/>
    <lineage>
        <taxon>Archaea</taxon>
        <taxon>Methanobacteriati</taxon>
        <taxon>Methanobacteriota</taxon>
        <taxon>Stenosarchaea group</taxon>
        <taxon>Methanomicrobia</taxon>
        <taxon>Methanosarcinales</taxon>
        <taxon>Methanosarcinaceae</taxon>
        <taxon>Methanococcoides</taxon>
    </lineage>
</organism>
<protein>
    <submittedName>
        <fullName evidence="10">S8 family serine peptidase</fullName>
    </submittedName>
</protein>
<dbReference type="InterPro" id="IPR013783">
    <property type="entry name" value="Ig-like_fold"/>
</dbReference>
<dbReference type="PANTHER" id="PTHR43806">
    <property type="entry name" value="PEPTIDASE S8"/>
    <property type="match status" value="1"/>
</dbReference>
<sequence length="747" mass="80366">MDLQNCKLIILTILLLVTGMVIPVSAFAQPVDTQYDIYDELTVEMPDNEQYVPDEIIVKFSPGVSEEKIANINARNGAKVKYTSQYAGFKVLKIPENSNAQKMANLYSKNPNVEYAELNCIATTCMVPNDKYYKYQWHLDNSAYGGINIEDAWDTSTGSGVVVAVLDTGIAYEDYLNFKVAPDLANTNFVDGYDIINGDTHPNDDEGHGTHVTGTIAQSTNNNLGTAGVAYGCSIMPVKVLDSGGSGSYTQIANGIYWATNNGAQVISMSLGGSSSSTTLKNALEYAYNNGVTIICAAGNEYERGNLPSYPAAYDEYCIAVGATRYDETRSYYSNTGPYLDIAAPGGDLTVNQNRDRYSDGVLQQTFSEGNPTDFGYYFYQGTSMATPHVAGVAALVISNAEANGKILTPDEVREAIESTAKDLGAPGLDNEYGWGLVDAYAALNYVPQETENQLPVANAGGLYTGVVGEEIIFDGSGSYDPDGTIVLYEWDFGQGDTESSETDSNATRVYSVAGNYPLSLTVTDDNGAYATSITSVTITEPIQNEAPTASITAPSNGVTGTPIQFNGSLSSDPDDNIFSYEWDFGDGSSSSEISPTNTYDLAGDYTVKLTVTDDYGANDTATAYITIDDTNTPTDQMIITNIEVSDSIRFAGKNRFVSANAVVTIVDESGSPVQYATVSGQWSSDTYPDTGNTDASGNVTLTSDEVKYKNKPLKFIFDVNNVEHSDYEWNISGSVLSEQITYDEPN</sequence>
<evidence type="ECO:0000256" key="4">
    <source>
        <dbReference type="ARBA" id="ARBA00022670"/>
    </source>
</evidence>
<feature type="domain" description="PKD" evidence="9">
    <location>
        <begin position="455"/>
        <end position="546"/>
    </location>
</feature>
<dbReference type="SUPFAM" id="SSF49299">
    <property type="entry name" value="PKD domain"/>
    <property type="match status" value="2"/>
</dbReference>
<feature type="active site" description="Charge relay system" evidence="7">
    <location>
        <position position="208"/>
    </location>
</feature>
<feature type="active site" description="Charge relay system" evidence="7">
    <location>
        <position position="167"/>
    </location>
</feature>
<dbReference type="InterPro" id="IPR035986">
    <property type="entry name" value="PKD_dom_sf"/>
</dbReference>
<dbReference type="EMBL" id="JBCAUS010000002">
    <property type="protein sequence ID" value="MEL4304521.1"/>
    <property type="molecule type" value="Genomic_DNA"/>
</dbReference>
<evidence type="ECO:0000256" key="6">
    <source>
        <dbReference type="ARBA" id="ARBA00022825"/>
    </source>
</evidence>
<dbReference type="Pfam" id="PF18911">
    <property type="entry name" value="PKD_4"/>
    <property type="match status" value="2"/>
</dbReference>
<dbReference type="RefSeq" id="WP_342126243.1">
    <property type="nucleotide sequence ID" value="NZ_JBCAUS010000002.1"/>
</dbReference>
<dbReference type="InterPro" id="IPR000209">
    <property type="entry name" value="Peptidase_S8/S53_dom"/>
</dbReference>
<keyword evidence="6 7" id="KW-0720">Serine protease</keyword>
<keyword evidence="4 7" id="KW-0645">Protease</keyword>
<keyword evidence="3" id="KW-0964">Secreted</keyword>
<dbReference type="SMART" id="SM00089">
    <property type="entry name" value="PKD"/>
    <property type="match status" value="2"/>
</dbReference>
<evidence type="ECO:0000313" key="10">
    <source>
        <dbReference type="EMBL" id="MEL4304521.1"/>
    </source>
</evidence>
<evidence type="ECO:0000256" key="7">
    <source>
        <dbReference type="PROSITE-ProRule" id="PRU01240"/>
    </source>
</evidence>
<dbReference type="InterPro" id="IPR022409">
    <property type="entry name" value="PKD/Chitinase_dom"/>
</dbReference>
<proteinExistence type="inferred from homology"/>
<dbReference type="PANTHER" id="PTHR43806:SF11">
    <property type="entry name" value="CEREVISIN-RELATED"/>
    <property type="match status" value="1"/>
</dbReference>
<dbReference type="InterPro" id="IPR023827">
    <property type="entry name" value="Peptidase_S8_Asp-AS"/>
</dbReference>
<keyword evidence="11" id="KW-1185">Reference proteome</keyword>
<dbReference type="CDD" id="cd00146">
    <property type="entry name" value="PKD"/>
    <property type="match status" value="2"/>
</dbReference>
<dbReference type="Pfam" id="PF00082">
    <property type="entry name" value="Peptidase_S8"/>
    <property type="match status" value="1"/>
</dbReference>
<dbReference type="InterPro" id="IPR015500">
    <property type="entry name" value="Peptidase_S8_subtilisin-rel"/>
</dbReference>
<dbReference type="InterPro" id="IPR023828">
    <property type="entry name" value="Peptidase_S8_Ser-AS"/>
</dbReference>
<evidence type="ECO:0000256" key="1">
    <source>
        <dbReference type="ARBA" id="ARBA00004613"/>
    </source>
</evidence>
<evidence type="ECO:0000256" key="5">
    <source>
        <dbReference type="ARBA" id="ARBA00022801"/>
    </source>
</evidence>
<name>A0ABU9KQ71_9EURY</name>
<dbReference type="InterPro" id="IPR036852">
    <property type="entry name" value="Peptidase_S8/S53_dom_sf"/>
</dbReference>
<evidence type="ECO:0000256" key="8">
    <source>
        <dbReference type="RuleBase" id="RU003355"/>
    </source>
</evidence>
<evidence type="ECO:0000256" key="3">
    <source>
        <dbReference type="ARBA" id="ARBA00022525"/>
    </source>
</evidence>
<reference evidence="10 11" key="1">
    <citation type="submission" date="2024-04" db="EMBL/GenBank/DDBJ databases">
        <title>Methanococcoides sp. LMO-2.</title>
        <authorList>
            <person name="Liang L."/>
        </authorList>
    </citation>
    <scope>NUCLEOTIDE SEQUENCE [LARGE SCALE GENOMIC DNA]</scope>
    <source>
        <strain evidence="10 11">LMO-2</strain>
    </source>
</reference>
<evidence type="ECO:0000313" key="11">
    <source>
        <dbReference type="Proteomes" id="UP001396646"/>
    </source>
</evidence>
<keyword evidence="5 7" id="KW-0378">Hydrolase</keyword>
<dbReference type="InterPro" id="IPR000601">
    <property type="entry name" value="PKD_dom"/>
</dbReference>
<dbReference type="InterPro" id="IPR054399">
    <property type="entry name" value="Fervidolysin-like_N_prodom"/>
</dbReference>
<comment type="similarity">
    <text evidence="2 7 8">Belongs to the peptidase S8 family.</text>
</comment>
<comment type="subcellular location">
    <subcellularLocation>
        <location evidence="1">Secreted</location>
    </subcellularLocation>
</comment>
<evidence type="ECO:0000256" key="2">
    <source>
        <dbReference type="ARBA" id="ARBA00011073"/>
    </source>
</evidence>
<dbReference type="CDD" id="cd07484">
    <property type="entry name" value="Peptidases_S8_Thermitase_like"/>
    <property type="match status" value="1"/>
</dbReference>
<dbReference type="PROSITE" id="PS51892">
    <property type="entry name" value="SUBTILASE"/>
    <property type="match status" value="1"/>
</dbReference>
<feature type="domain" description="PKD" evidence="9">
    <location>
        <begin position="547"/>
        <end position="635"/>
    </location>
</feature>
<feature type="active site" description="Charge relay system" evidence="7">
    <location>
        <position position="384"/>
    </location>
</feature>
<dbReference type="PROSITE" id="PS50093">
    <property type="entry name" value="PKD"/>
    <property type="match status" value="2"/>
</dbReference>
<comment type="caution">
    <text evidence="10">The sequence shown here is derived from an EMBL/GenBank/DDBJ whole genome shotgun (WGS) entry which is preliminary data.</text>
</comment>
<dbReference type="PROSITE" id="PS00138">
    <property type="entry name" value="SUBTILASE_SER"/>
    <property type="match status" value="1"/>
</dbReference>
<dbReference type="SUPFAM" id="SSF52743">
    <property type="entry name" value="Subtilisin-like"/>
    <property type="match status" value="1"/>
</dbReference>
<dbReference type="InterPro" id="IPR034084">
    <property type="entry name" value="Thermitase-like_dom"/>
</dbReference>
<evidence type="ECO:0000259" key="9">
    <source>
        <dbReference type="PROSITE" id="PS50093"/>
    </source>
</evidence>
<dbReference type="Gene3D" id="3.40.50.200">
    <property type="entry name" value="Peptidase S8/S53 domain"/>
    <property type="match status" value="1"/>
</dbReference>
<dbReference type="PRINTS" id="PR00723">
    <property type="entry name" value="SUBTILISIN"/>
</dbReference>
<gene>
    <name evidence="10" type="ORF">WOA13_01535</name>
</gene>